<gene>
    <name evidence="4" type="primary">ago1</name>
    <name evidence="4" type="ORF">CspeluHIS016_0104770</name>
</gene>
<dbReference type="SUPFAM" id="SSF101690">
    <property type="entry name" value="PAZ domain"/>
    <property type="match status" value="1"/>
</dbReference>
<feature type="domain" description="PAZ" evidence="2">
    <location>
        <begin position="330"/>
        <end position="430"/>
    </location>
</feature>
<reference evidence="4" key="1">
    <citation type="journal article" date="2023" name="BMC Genomics">
        <title>Chromosome-level genome assemblies of Cutaneotrichosporon spp. (Trichosporonales, Basidiomycota) reveal imbalanced evolution between nucleotide sequences and chromosome synteny.</title>
        <authorList>
            <person name="Kobayashi Y."/>
            <person name="Kayamori A."/>
            <person name="Aoki K."/>
            <person name="Shiwa Y."/>
            <person name="Matsutani M."/>
            <person name="Fujita N."/>
            <person name="Sugita T."/>
            <person name="Iwasaki W."/>
            <person name="Tanaka N."/>
            <person name="Takashima M."/>
        </authorList>
    </citation>
    <scope>NUCLEOTIDE SEQUENCE</scope>
    <source>
        <strain evidence="4">HIS016</strain>
    </source>
</reference>
<dbReference type="InterPro" id="IPR037143">
    <property type="entry name" value="4-PPantetheinyl_Trfase_dom_sf"/>
</dbReference>
<dbReference type="SMART" id="SM00949">
    <property type="entry name" value="PAZ"/>
    <property type="match status" value="1"/>
</dbReference>
<dbReference type="InterPro" id="IPR032474">
    <property type="entry name" value="Argonaute_N"/>
</dbReference>
<dbReference type="EMBL" id="BTCM01000001">
    <property type="protein sequence ID" value="GMK53891.1"/>
    <property type="molecule type" value="Genomic_DNA"/>
</dbReference>
<evidence type="ECO:0000259" key="3">
    <source>
        <dbReference type="PROSITE" id="PS50822"/>
    </source>
</evidence>
<evidence type="ECO:0000313" key="4">
    <source>
        <dbReference type="EMBL" id="GMK53891.1"/>
    </source>
</evidence>
<comment type="caution">
    <text evidence="4">The sequence shown here is derived from an EMBL/GenBank/DDBJ whole genome shotgun (WGS) entry which is preliminary data.</text>
</comment>
<name>A0AAD3TN37_9TREE</name>
<dbReference type="InterPro" id="IPR032472">
    <property type="entry name" value="ArgoL2"/>
</dbReference>
<sequence>MPPKQKQKPEPGVESITSQMDALSATAKYDYDDMLLGAHKRPGYGMTGQPVKVEANMFQASLTPQIGGTVYHYDVDITRVVKTPSDKMPKSLTEKIWSQACRQEAGAPDKLAFETSAYDLMKNVYTVHQFKTESNGQRQLVVGVPEEGRELDDRSRFKITLKLASTVDLQSIIDFCSNDRQSAEMANTASSSLIPLWTAIQAGNILFRDDPCKKFHPMGARGKFFTMDGAVPISGGAVVAMGFYQQQEFPSDRKWHSGHSGTIVLSVHNADLKLNNAFTAMFKSGNLLDLLSQLPVPGLGGGAGGRGGRGGRGGPRGGRGGPMGVFGGHAPVDQLNPMQIKKLGQLLWGAKFTLPYKKTSRFYTIKQISQHSAASIQFVMQGRDGGPSKKISIVDYFKEHFNIIIKKPRLPCVVYGKNFMVPLELVQLAEFNAVPFSQLTGDQAAEMIKIAAQRPPDRAASIKSWRSRLNYANLAKIRQWGIVVAPNMVQVEGRVLPAPQVKYKGNKALGAMNGGWNLKGVSFTRQGAPLQAWGVISLHFRIDEQMTRNFMGFLISSLKQYGVNVANPTPDIMCPRKNGIQDVFYNLRQMCQTIVGRHRIPPQLIIVILGGKDTAMYQEIKNIAGMKLKMMVPTQCLLGQNILKDKGLDQYCGNVAMKIQVKLGGVTHEVAMPDVFNKTTLMIGADVTHPPPAAGGLLQPSIAVTVAGTDGENVRFSVGVRLQEGRVEIIADLANMVREHIQIFQEKAGTKPDRIFFFRDGVSEGQYMAVTKMEVEAVKRAVTSFGDPKYCPKITFIICAKRHNMRFFGTNQKDLDRTGNLKAGFVVDRKITHPFAFDFYLQAHAGLQGTARPTHYTVLIDENGFTADKMQTFCNRLCYTYSRATRAVSIVPVAYYADIIANQCRFLAYTDDSQHGDNQSTSVGKHVKTRQYDPLAIANRITAVSNVAWQLRFLASRWAAKEAAYKALPWPKGWGWKNLDLSYSARGKPTLALLPPQGRDAEAISRRRARKGEAEDDLDHARVELMLSLSHDGDMIVAAVVAQQMGE</sequence>
<evidence type="ECO:0000259" key="2">
    <source>
        <dbReference type="PROSITE" id="PS50821"/>
    </source>
</evidence>
<dbReference type="Proteomes" id="UP001222932">
    <property type="component" value="Unassembled WGS sequence"/>
</dbReference>
<dbReference type="PROSITE" id="PS50821">
    <property type="entry name" value="PAZ"/>
    <property type="match status" value="1"/>
</dbReference>
<dbReference type="InterPro" id="IPR045246">
    <property type="entry name" value="Piwi_ago-like"/>
</dbReference>
<dbReference type="SMART" id="SM00950">
    <property type="entry name" value="Piwi"/>
    <property type="match status" value="1"/>
</dbReference>
<dbReference type="InterPro" id="IPR012337">
    <property type="entry name" value="RNaseH-like_sf"/>
</dbReference>
<dbReference type="CDD" id="cd02846">
    <property type="entry name" value="PAZ_argonaute_like"/>
    <property type="match status" value="1"/>
</dbReference>
<dbReference type="PROSITE" id="PS50822">
    <property type="entry name" value="PIWI"/>
    <property type="match status" value="1"/>
</dbReference>
<dbReference type="PANTHER" id="PTHR22891">
    <property type="entry name" value="EUKARYOTIC TRANSLATION INITIATION FACTOR 2C"/>
    <property type="match status" value="1"/>
</dbReference>
<dbReference type="InterPro" id="IPR036085">
    <property type="entry name" value="PAZ_dom_sf"/>
</dbReference>
<dbReference type="GO" id="GO:0000287">
    <property type="term" value="F:magnesium ion binding"/>
    <property type="evidence" value="ECO:0007669"/>
    <property type="project" value="InterPro"/>
</dbReference>
<dbReference type="GO" id="GO:0003723">
    <property type="term" value="F:RNA binding"/>
    <property type="evidence" value="ECO:0007669"/>
    <property type="project" value="InterPro"/>
</dbReference>
<accession>A0AAD3TN37</accession>
<reference evidence="4" key="2">
    <citation type="submission" date="2023-06" db="EMBL/GenBank/DDBJ databases">
        <authorList>
            <person name="Kobayashi Y."/>
            <person name="Kayamori A."/>
            <person name="Aoki K."/>
            <person name="Shiwa Y."/>
            <person name="Fujita N."/>
            <person name="Sugita T."/>
            <person name="Iwasaki W."/>
            <person name="Tanaka N."/>
            <person name="Takashima M."/>
        </authorList>
    </citation>
    <scope>NUCLEOTIDE SEQUENCE</scope>
    <source>
        <strain evidence="4">HIS016</strain>
    </source>
</reference>
<dbReference type="Pfam" id="PF16488">
    <property type="entry name" value="ArgoL2"/>
    <property type="match status" value="1"/>
</dbReference>
<keyword evidence="5" id="KW-1185">Reference proteome</keyword>
<protein>
    <recommendedName>
        <fullName evidence="6">Piwi-domain-containing protein</fullName>
    </recommendedName>
</protein>
<dbReference type="InterPro" id="IPR003165">
    <property type="entry name" value="Piwi"/>
</dbReference>
<dbReference type="SUPFAM" id="SSF53098">
    <property type="entry name" value="Ribonuclease H-like"/>
    <property type="match status" value="1"/>
</dbReference>
<evidence type="ECO:0000256" key="1">
    <source>
        <dbReference type="RuleBase" id="RU361178"/>
    </source>
</evidence>
<dbReference type="Gene3D" id="2.170.260.10">
    <property type="entry name" value="paz domain"/>
    <property type="match status" value="1"/>
</dbReference>
<dbReference type="SUPFAM" id="SSF56214">
    <property type="entry name" value="4'-phosphopantetheinyl transferase"/>
    <property type="match status" value="1"/>
</dbReference>
<dbReference type="Gene3D" id="3.40.50.2300">
    <property type="match status" value="1"/>
</dbReference>
<dbReference type="InterPro" id="IPR036397">
    <property type="entry name" value="RNaseH_sf"/>
</dbReference>
<evidence type="ECO:0000313" key="5">
    <source>
        <dbReference type="Proteomes" id="UP001222932"/>
    </source>
</evidence>
<dbReference type="Pfam" id="PF16486">
    <property type="entry name" value="ArgoN"/>
    <property type="match status" value="1"/>
</dbReference>
<comment type="similarity">
    <text evidence="1">Belongs to the argonaute family.</text>
</comment>
<dbReference type="Gene3D" id="3.30.420.10">
    <property type="entry name" value="Ribonuclease H-like superfamily/Ribonuclease H"/>
    <property type="match status" value="1"/>
</dbReference>
<dbReference type="CDD" id="cd04657">
    <property type="entry name" value="Piwi_ago-like"/>
    <property type="match status" value="1"/>
</dbReference>
<organism evidence="4 5">
    <name type="scientific">Cutaneotrichosporon spelunceum</name>
    <dbReference type="NCBI Taxonomy" id="1672016"/>
    <lineage>
        <taxon>Eukaryota</taxon>
        <taxon>Fungi</taxon>
        <taxon>Dikarya</taxon>
        <taxon>Basidiomycota</taxon>
        <taxon>Agaricomycotina</taxon>
        <taxon>Tremellomycetes</taxon>
        <taxon>Trichosporonales</taxon>
        <taxon>Trichosporonaceae</taxon>
        <taxon>Cutaneotrichosporon</taxon>
    </lineage>
</organism>
<evidence type="ECO:0008006" key="6">
    <source>
        <dbReference type="Google" id="ProtNLM"/>
    </source>
</evidence>
<dbReference type="AlphaFoldDB" id="A0AAD3TN37"/>
<dbReference type="InterPro" id="IPR003100">
    <property type="entry name" value="PAZ_dom"/>
</dbReference>
<dbReference type="Pfam" id="PF02171">
    <property type="entry name" value="Piwi"/>
    <property type="match status" value="1"/>
</dbReference>
<dbReference type="Pfam" id="PF02170">
    <property type="entry name" value="PAZ"/>
    <property type="match status" value="1"/>
</dbReference>
<proteinExistence type="inferred from homology"/>
<feature type="domain" description="Piwi" evidence="3">
    <location>
        <begin position="628"/>
        <end position="901"/>
    </location>
</feature>
<dbReference type="GO" id="GO:0008897">
    <property type="term" value="F:holo-[acyl-carrier-protein] synthase activity"/>
    <property type="evidence" value="ECO:0007669"/>
    <property type="project" value="InterPro"/>
</dbReference>